<dbReference type="Proteomes" id="UP000325372">
    <property type="component" value="Unassembled WGS sequence"/>
</dbReference>
<evidence type="ECO:0000313" key="1">
    <source>
        <dbReference type="EMBL" id="KAA9129841.1"/>
    </source>
</evidence>
<gene>
    <name evidence="1" type="ORF">F3N42_13735</name>
</gene>
<reference evidence="1 2" key="1">
    <citation type="submission" date="2019-09" db="EMBL/GenBank/DDBJ databases">
        <title>Wenzhouxiangella sp. Genome sequencing and assembly.</title>
        <authorList>
            <person name="Zhang R."/>
        </authorList>
    </citation>
    <scope>NUCLEOTIDE SEQUENCE [LARGE SCALE GENOMIC DNA]</scope>
    <source>
        <strain evidence="1 2">W260</strain>
    </source>
</reference>
<evidence type="ECO:0000313" key="2">
    <source>
        <dbReference type="Proteomes" id="UP000325372"/>
    </source>
</evidence>
<sequence>MGNDSLETLGLIVRQPPWQGRSGRDQLDLAMAAASMDVRLELFFVGDGLLQLVAGRQPGAAGLPAAANAWTALHELGPVRFMAEAGPLEAMRASGMAFGVEVEPLSSTDMRARQRDCDRLLVA</sequence>
<protein>
    <submittedName>
        <fullName evidence="1">Uncharacterized protein</fullName>
    </submittedName>
</protein>
<dbReference type="InterPro" id="IPR003787">
    <property type="entry name" value="Sulphur_relay_DsrE/F-like"/>
</dbReference>
<dbReference type="AlphaFoldDB" id="A0A5N0T4R8"/>
<organism evidence="1 2">
    <name type="scientific">Marinihelvus fidelis</name>
    <dbReference type="NCBI Taxonomy" id="2613842"/>
    <lineage>
        <taxon>Bacteria</taxon>
        <taxon>Pseudomonadati</taxon>
        <taxon>Pseudomonadota</taxon>
        <taxon>Gammaproteobacteria</taxon>
        <taxon>Chromatiales</taxon>
        <taxon>Wenzhouxiangellaceae</taxon>
        <taxon>Marinihelvus</taxon>
    </lineage>
</organism>
<proteinExistence type="predicted"/>
<keyword evidence="2" id="KW-1185">Reference proteome</keyword>
<dbReference type="Gene3D" id="3.40.1260.10">
    <property type="entry name" value="DsrEFH-like"/>
    <property type="match status" value="1"/>
</dbReference>
<dbReference type="InterPro" id="IPR027396">
    <property type="entry name" value="DsrEFH-like"/>
</dbReference>
<dbReference type="SUPFAM" id="SSF75169">
    <property type="entry name" value="DsrEFH-like"/>
    <property type="match status" value="1"/>
</dbReference>
<name>A0A5N0T4R8_9GAMM</name>
<dbReference type="Pfam" id="PF02635">
    <property type="entry name" value="DsrE"/>
    <property type="match status" value="1"/>
</dbReference>
<dbReference type="RefSeq" id="WP_150865062.1">
    <property type="nucleotide sequence ID" value="NZ_VYXP01000010.1"/>
</dbReference>
<accession>A0A5N0T4R8</accession>
<comment type="caution">
    <text evidence="1">The sequence shown here is derived from an EMBL/GenBank/DDBJ whole genome shotgun (WGS) entry which is preliminary data.</text>
</comment>
<dbReference type="EMBL" id="VYXP01000010">
    <property type="protein sequence ID" value="KAA9129841.1"/>
    <property type="molecule type" value="Genomic_DNA"/>
</dbReference>